<keyword evidence="1" id="KW-0175">Coiled coil</keyword>
<name>A0A1I8EH44_WUCBA</name>
<dbReference type="AlphaFoldDB" id="A0A1I8EH44"/>
<dbReference type="Pfam" id="PF03114">
    <property type="entry name" value="BAR"/>
    <property type="match status" value="1"/>
</dbReference>
<feature type="domain" description="BAR" evidence="2">
    <location>
        <begin position="55"/>
        <end position="258"/>
    </location>
</feature>
<evidence type="ECO:0000259" key="2">
    <source>
        <dbReference type="Pfam" id="PF03114"/>
    </source>
</evidence>
<dbReference type="WBParaSite" id="maker-PairedContig_206-snap-gene-0.11-mRNA-1">
    <property type="protein sequence ID" value="maker-PairedContig_206-snap-gene-0.11-mRNA-1"/>
    <property type="gene ID" value="maker-PairedContig_206-snap-gene-0.11"/>
</dbReference>
<protein>
    <submittedName>
        <fullName evidence="3">BAR domain-containing protein</fullName>
    </submittedName>
</protein>
<dbReference type="InterPro" id="IPR027267">
    <property type="entry name" value="AH/BAR_dom_sf"/>
</dbReference>
<feature type="coiled-coil region" evidence="1">
    <location>
        <begin position="169"/>
        <end position="215"/>
    </location>
</feature>
<dbReference type="Gene3D" id="1.20.1270.60">
    <property type="entry name" value="Arfaptin homology (AH) domain/BAR domain"/>
    <property type="match status" value="1"/>
</dbReference>
<evidence type="ECO:0000256" key="1">
    <source>
        <dbReference type="SAM" id="Coils"/>
    </source>
</evidence>
<dbReference type="InterPro" id="IPR004148">
    <property type="entry name" value="BAR_dom"/>
</dbReference>
<reference evidence="3" key="1">
    <citation type="submission" date="2016-11" db="UniProtKB">
        <authorList>
            <consortium name="WormBaseParasite"/>
        </authorList>
    </citation>
    <scope>IDENTIFICATION</scope>
    <source>
        <strain evidence="3">pt0022</strain>
    </source>
</reference>
<dbReference type="GO" id="GO:0005737">
    <property type="term" value="C:cytoplasm"/>
    <property type="evidence" value="ECO:0007669"/>
    <property type="project" value="InterPro"/>
</dbReference>
<accession>A0A1I8EH44</accession>
<organism evidence="3">
    <name type="scientific">Wuchereria bancrofti</name>
    <dbReference type="NCBI Taxonomy" id="6293"/>
    <lineage>
        <taxon>Eukaryota</taxon>
        <taxon>Metazoa</taxon>
        <taxon>Ecdysozoa</taxon>
        <taxon>Nematoda</taxon>
        <taxon>Chromadorea</taxon>
        <taxon>Rhabditida</taxon>
        <taxon>Spirurina</taxon>
        <taxon>Spiruromorpha</taxon>
        <taxon>Filarioidea</taxon>
        <taxon>Onchocercidae</taxon>
        <taxon>Wuchereria</taxon>
    </lineage>
</organism>
<sequence length="265" mass="30881">MAELHAIKATKEQSGKVVNKFLQQNLIQPTWLTIPSSEIGGIRRFWSKLADRQSNLEKTQMSPEFLELTKNYDAYKESNDILVEKLEACIQQNRSTIASGKIIDIPNENPYEKLSNAFFLLYGCLPPDKITTIQSLISITQNLAKVQRENQLNGRKAIRHLRRFFTVEYKELTDERTKLEKTRADMDRMKHEVKIANTTEKIEKYAILYEQAVEEFDGQARRTIVLLNQLPKIKTIHLKDIVEFWSILHEYHEQSAQCIDIKSIE</sequence>
<dbReference type="SUPFAM" id="SSF103657">
    <property type="entry name" value="BAR/IMD domain-like"/>
    <property type="match status" value="1"/>
</dbReference>
<evidence type="ECO:0000313" key="3">
    <source>
        <dbReference type="WBParaSite" id="maker-PairedContig_206-snap-gene-0.11-mRNA-1"/>
    </source>
</evidence>
<proteinExistence type="predicted"/>